<proteinExistence type="predicted"/>
<feature type="transmembrane region" description="Helical" evidence="1">
    <location>
        <begin position="266"/>
        <end position="296"/>
    </location>
</feature>
<feature type="transmembrane region" description="Helical" evidence="1">
    <location>
        <begin position="384"/>
        <end position="403"/>
    </location>
</feature>
<feature type="transmembrane region" description="Helical" evidence="1">
    <location>
        <begin position="470"/>
        <end position="491"/>
    </location>
</feature>
<gene>
    <name evidence="3" type="ORF">J8C05_05010</name>
</gene>
<evidence type="ECO:0000313" key="3">
    <source>
        <dbReference type="EMBL" id="QUV94800.1"/>
    </source>
</evidence>
<dbReference type="Proteomes" id="UP000677668">
    <property type="component" value="Chromosome 1"/>
</dbReference>
<evidence type="ECO:0000259" key="2">
    <source>
        <dbReference type="Pfam" id="PF26626"/>
    </source>
</evidence>
<dbReference type="NCBIfam" id="NF047510">
    <property type="entry name" value="LIC_10190_fam"/>
    <property type="match status" value="1"/>
</dbReference>
<feature type="transmembrane region" description="Helical" evidence="1">
    <location>
        <begin position="208"/>
        <end position="230"/>
    </location>
</feature>
<feature type="transmembrane region" description="Helical" evidence="1">
    <location>
        <begin position="175"/>
        <end position="196"/>
    </location>
</feature>
<sequence>MLFFAFAFGLLALTSYLVGVSVGYVSRALSPAYRLGDYWLAAIWIGLLTLGNALLALSLLMPLTPLSGALLALVLCLPALTTGRVHLRWLEIYQRLRRQPAWIVALAAIAVSNGAFFNRPSFIIDAGVYHIGSIEWLSHYGTVPGLALLNLTLGYGSTWFALAAPFNAGPLAGRAYNVANSVAYALLTLHLLLAGSRIWRRTEQPADWFLLIASGLTWLLAARFLGAIIVSPSPDIPVIFGVIIVAWMFFLTTTPASTQDAGNARLLVWLMALGLAGVKLNALPVVIIGGCFVFAASRQPGYLLRAGLLGSLLLAPGVVARVAMSGYPFFPSRAFGLGLPWQYENPVFTTNAIRVFAQWSGQPVPPGPDYPLRWLPHWLAHERLATGLLLIQLGVLVWGWRHWRQWTPAFRWALVLSTAGTLYVMAAAPSLRFLLGYPVIAISLGLADFVPRLAARWQLGTTRMQWKHTGHVGIFILAGFLTAALTGLSLISSKTECLIQRAIAAGKVSNTPDHAPGWIWPPRVRRIEYLESEPPVADTTVKRQLINGIEVTVPHAICWDLPLPCSPPYHKTGFRLRDPQRGLSGGFVTGPDKP</sequence>
<organism evidence="3 4">
    <name type="scientific">Chloracidobacterium sp. N</name>
    <dbReference type="NCBI Taxonomy" id="2821540"/>
    <lineage>
        <taxon>Bacteria</taxon>
        <taxon>Pseudomonadati</taxon>
        <taxon>Acidobacteriota</taxon>
        <taxon>Terriglobia</taxon>
        <taxon>Terriglobales</taxon>
        <taxon>Acidobacteriaceae</taxon>
        <taxon>Chloracidobacterium</taxon>
        <taxon>Chloracidobacterium aggregatum</taxon>
    </lineage>
</organism>
<feature type="transmembrane region" description="Helical" evidence="1">
    <location>
        <begin position="38"/>
        <end position="60"/>
    </location>
</feature>
<dbReference type="RefSeq" id="WP_211423067.1">
    <property type="nucleotide sequence ID" value="NZ_CP072642.1"/>
</dbReference>
<feature type="transmembrane region" description="Helical" evidence="1">
    <location>
        <begin position="6"/>
        <end position="26"/>
    </location>
</feature>
<dbReference type="Pfam" id="PF26626">
    <property type="entry name" value="DUF8201"/>
    <property type="match status" value="1"/>
</dbReference>
<evidence type="ECO:0000256" key="1">
    <source>
        <dbReference type="SAM" id="Phobius"/>
    </source>
</evidence>
<feature type="transmembrane region" description="Helical" evidence="1">
    <location>
        <begin position="409"/>
        <end position="426"/>
    </location>
</feature>
<reference evidence="3 4" key="1">
    <citation type="submission" date="2021-03" db="EMBL/GenBank/DDBJ databases">
        <title>Genomic and phenotypic characterization of Chloracidobacterium isolates provides evidence for multiple species.</title>
        <authorList>
            <person name="Saini M.K."/>
            <person name="Costas A.M.G."/>
            <person name="Tank M."/>
            <person name="Bryant D.A."/>
        </authorList>
    </citation>
    <scope>NUCLEOTIDE SEQUENCE [LARGE SCALE GENOMIC DNA]</scope>
    <source>
        <strain evidence="3 4">N</strain>
    </source>
</reference>
<keyword evidence="4" id="KW-1185">Reference proteome</keyword>
<name>A0ABX8B4Z3_9BACT</name>
<dbReference type="InterPro" id="IPR058514">
    <property type="entry name" value="DUF8201"/>
</dbReference>
<keyword evidence="1" id="KW-1133">Transmembrane helix</keyword>
<protein>
    <recommendedName>
        <fullName evidence="2">DUF8201 domain-containing protein</fullName>
    </recommendedName>
</protein>
<keyword evidence="1" id="KW-0812">Transmembrane</keyword>
<feature type="transmembrane region" description="Helical" evidence="1">
    <location>
        <begin position="66"/>
        <end position="87"/>
    </location>
</feature>
<feature type="domain" description="DUF8201" evidence="2">
    <location>
        <begin position="1"/>
        <end position="437"/>
    </location>
</feature>
<dbReference type="EMBL" id="CP072642">
    <property type="protein sequence ID" value="QUV94800.1"/>
    <property type="molecule type" value="Genomic_DNA"/>
</dbReference>
<keyword evidence="1" id="KW-0472">Membrane</keyword>
<accession>A0ABX8B4Z3</accession>
<feature type="transmembrane region" description="Helical" evidence="1">
    <location>
        <begin position="302"/>
        <end position="323"/>
    </location>
</feature>
<feature type="transmembrane region" description="Helical" evidence="1">
    <location>
        <begin position="236"/>
        <end position="254"/>
    </location>
</feature>
<dbReference type="InterPro" id="IPR058065">
    <property type="entry name" value="LIC_10190-like"/>
</dbReference>
<feature type="transmembrane region" description="Helical" evidence="1">
    <location>
        <begin position="99"/>
        <end position="117"/>
    </location>
</feature>
<evidence type="ECO:0000313" key="4">
    <source>
        <dbReference type="Proteomes" id="UP000677668"/>
    </source>
</evidence>